<dbReference type="InterPro" id="IPR040026">
    <property type="entry name" value="FliD"/>
</dbReference>
<dbReference type="GO" id="GO:0009424">
    <property type="term" value="C:bacterial-type flagellum hook"/>
    <property type="evidence" value="ECO:0007669"/>
    <property type="project" value="UniProtKB-UniRule"/>
</dbReference>
<keyword evidence="3" id="KW-0175">Coiled coil</keyword>
<dbReference type="PANTHER" id="PTHR30288:SF0">
    <property type="entry name" value="FLAGELLAR HOOK-ASSOCIATED PROTEIN 2"/>
    <property type="match status" value="1"/>
</dbReference>
<reference evidence="9" key="1">
    <citation type="journal article" date="2018" name="Front. Microbiol.">
        <title>Genome-Based Analysis Reveals the Taxonomy and Diversity of the Family Idiomarinaceae.</title>
        <authorList>
            <person name="Liu Y."/>
            <person name="Lai Q."/>
            <person name="Shao Z."/>
        </authorList>
    </citation>
    <scope>NUCLEOTIDE SEQUENCE [LARGE SCALE GENOMIC DNA]</scope>
    <source>
        <strain evidence="9">PIM1</strain>
    </source>
</reference>
<dbReference type="GO" id="GO:0005576">
    <property type="term" value="C:extracellular region"/>
    <property type="evidence" value="ECO:0007669"/>
    <property type="project" value="UniProtKB-SubCell"/>
</dbReference>
<organism evidence="8 9">
    <name type="scientific">Pseudidiomarina marina</name>
    <dbReference type="NCBI Taxonomy" id="502366"/>
    <lineage>
        <taxon>Bacteria</taxon>
        <taxon>Pseudomonadati</taxon>
        <taxon>Pseudomonadota</taxon>
        <taxon>Gammaproteobacteria</taxon>
        <taxon>Alteromonadales</taxon>
        <taxon>Idiomarinaceae</taxon>
        <taxon>Pseudidiomarina</taxon>
    </lineage>
</organism>
<accession>A0A432YGH8</accession>
<keyword evidence="8" id="KW-0966">Cell projection</keyword>
<dbReference type="AlphaFoldDB" id="A0A432YGH8"/>
<keyword evidence="9" id="KW-1185">Reference proteome</keyword>
<comment type="similarity">
    <text evidence="1 5">Belongs to the FliD family.</text>
</comment>
<evidence type="ECO:0000259" key="7">
    <source>
        <dbReference type="Pfam" id="PF07195"/>
    </source>
</evidence>
<dbReference type="GO" id="GO:0071973">
    <property type="term" value="P:bacterial-type flagellum-dependent cell motility"/>
    <property type="evidence" value="ECO:0007669"/>
    <property type="project" value="TreeGrafter"/>
</dbReference>
<dbReference type="Pfam" id="PF02465">
    <property type="entry name" value="FliD_N"/>
    <property type="match status" value="1"/>
</dbReference>
<dbReference type="GO" id="GO:0009421">
    <property type="term" value="C:bacterial-type flagellum filament cap"/>
    <property type="evidence" value="ECO:0007669"/>
    <property type="project" value="InterPro"/>
</dbReference>
<keyword evidence="5" id="KW-0964">Secreted</keyword>
<evidence type="ECO:0000313" key="8">
    <source>
        <dbReference type="EMBL" id="RUO60067.1"/>
    </source>
</evidence>
<dbReference type="RefSeq" id="WP_126759819.1">
    <property type="nucleotide sequence ID" value="NZ_PIPZ01000002.1"/>
</dbReference>
<dbReference type="InterPro" id="IPR003481">
    <property type="entry name" value="FliD_N"/>
</dbReference>
<gene>
    <name evidence="8" type="ORF">CWI76_08080</name>
</gene>
<keyword evidence="8" id="KW-0282">Flagellum</keyword>
<feature type="domain" description="Flagellar hook-associated protein 2 C-terminal" evidence="7">
    <location>
        <begin position="213"/>
        <end position="432"/>
    </location>
</feature>
<evidence type="ECO:0000256" key="1">
    <source>
        <dbReference type="ARBA" id="ARBA00009764"/>
    </source>
</evidence>
<keyword evidence="8" id="KW-0969">Cilium</keyword>
<comment type="subcellular location">
    <subcellularLocation>
        <location evidence="5">Secreted</location>
    </subcellularLocation>
    <subcellularLocation>
        <location evidence="5">Bacterial flagellum</location>
    </subcellularLocation>
</comment>
<evidence type="ECO:0000259" key="6">
    <source>
        <dbReference type="Pfam" id="PF02465"/>
    </source>
</evidence>
<name>A0A432YGH8_9GAMM</name>
<dbReference type="GO" id="GO:0007155">
    <property type="term" value="P:cell adhesion"/>
    <property type="evidence" value="ECO:0007669"/>
    <property type="project" value="InterPro"/>
</dbReference>
<dbReference type="PANTHER" id="PTHR30288">
    <property type="entry name" value="FLAGELLAR CAP/ASSEMBLY PROTEIN FLID"/>
    <property type="match status" value="1"/>
</dbReference>
<evidence type="ECO:0000256" key="3">
    <source>
        <dbReference type="ARBA" id="ARBA00023054"/>
    </source>
</evidence>
<feature type="domain" description="Flagellar hook-associated protein 2 N-terminal" evidence="6">
    <location>
        <begin position="11"/>
        <end position="105"/>
    </location>
</feature>
<dbReference type="InterPro" id="IPR010809">
    <property type="entry name" value="FliD_C"/>
</dbReference>
<dbReference type="OrthoDB" id="9810816at2"/>
<evidence type="ECO:0000256" key="2">
    <source>
        <dbReference type="ARBA" id="ARBA00011255"/>
    </source>
</evidence>
<evidence type="ECO:0000256" key="4">
    <source>
        <dbReference type="ARBA" id="ARBA00023143"/>
    </source>
</evidence>
<evidence type="ECO:0000313" key="9">
    <source>
        <dbReference type="Proteomes" id="UP000288127"/>
    </source>
</evidence>
<evidence type="ECO:0000256" key="5">
    <source>
        <dbReference type="RuleBase" id="RU362066"/>
    </source>
</evidence>
<dbReference type="Proteomes" id="UP000288127">
    <property type="component" value="Unassembled WGS sequence"/>
</dbReference>
<comment type="subunit">
    <text evidence="2 5">Homopentamer.</text>
</comment>
<proteinExistence type="inferred from homology"/>
<sequence length="452" mass="47546">MASIAALGIGSGLDLNGLLNQLEAAERQRLQPISLQQKSFEARISAYGKLQSALTKFQDATSALNLTPTFKATKSSVNSDVLTVAAASNTPTGTFDVNVTGLARSYSIATQGVTDSAAQIGTGTGNVSLTLANGTTHSIDLADGATSLEDIRSAVNNAQTDVQASIINDGSGNPYRLVFSSASTGTDSAIADITFGGALAGNVATDVSTEVAASNATLSVNGVAITSQTNVVENAIQGVTLSLAKEGQAQVSITRDAESISGNVNDFVESFNELQQLITDMTKYDEGSQVAGQLLGDSGVRTIESRLRNLLSETVASQFTRLGDIGISRELGGKLKVDEEALANVVQNDLPMLQEFFAGTDTIEGFADKAKTTLSNLLADEGPINSRIKGFESTLERLDDRYFQEEQRIASTVEIYRKQFAQMDSMIASMNSTSAYLQQQFASLNAQLGQGN</sequence>
<comment type="caution">
    <text evidence="8">The sequence shown here is derived from an EMBL/GenBank/DDBJ whole genome shotgun (WGS) entry which is preliminary data.</text>
</comment>
<comment type="function">
    <text evidence="5">Required for morphogenesis and for the elongation of the flagellar filament by facilitating polymerization of the flagellin monomers at the tip of growing filament. Forms a capping structure, which prevents flagellin subunits (transported through the central channel of the flagellum) from leaking out without polymerization at the distal end.</text>
</comment>
<dbReference type="Pfam" id="PF07195">
    <property type="entry name" value="FliD_C"/>
    <property type="match status" value="1"/>
</dbReference>
<keyword evidence="4 5" id="KW-0975">Bacterial flagellum</keyword>
<protein>
    <recommendedName>
        <fullName evidence="5">Flagellar hook-associated protein 2</fullName>
        <shortName evidence="5">HAP2</shortName>
    </recommendedName>
    <alternativeName>
        <fullName evidence="5">Flagellar cap protein</fullName>
    </alternativeName>
</protein>
<dbReference type="EMBL" id="PIPZ01000002">
    <property type="protein sequence ID" value="RUO60067.1"/>
    <property type="molecule type" value="Genomic_DNA"/>
</dbReference>